<keyword evidence="2" id="KW-1133">Transmembrane helix</keyword>
<feature type="region of interest" description="Disordered" evidence="1">
    <location>
        <begin position="707"/>
        <end position="791"/>
    </location>
</feature>
<feature type="transmembrane region" description="Helical" evidence="2">
    <location>
        <begin position="159"/>
        <end position="184"/>
    </location>
</feature>
<name>A0ABP5D093_9MICO</name>
<keyword evidence="4" id="KW-1185">Reference proteome</keyword>
<feature type="transmembrane region" description="Helical" evidence="2">
    <location>
        <begin position="358"/>
        <end position="380"/>
    </location>
</feature>
<evidence type="ECO:0000256" key="1">
    <source>
        <dbReference type="SAM" id="MobiDB-lite"/>
    </source>
</evidence>
<evidence type="ECO:0008006" key="5">
    <source>
        <dbReference type="Google" id="ProtNLM"/>
    </source>
</evidence>
<keyword evidence="2" id="KW-0472">Membrane</keyword>
<organism evidence="3 4">
    <name type="scientific">Terrabacter lapilli</name>
    <dbReference type="NCBI Taxonomy" id="436231"/>
    <lineage>
        <taxon>Bacteria</taxon>
        <taxon>Bacillati</taxon>
        <taxon>Actinomycetota</taxon>
        <taxon>Actinomycetes</taxon>
        <taxon>Micrococcales</taxon>
        <taxon>Intrasporangiaceae</taxon>
        <taxon>Terrabacter</taxon>
    </lineage>
</organism>
<dbReference type="Proteomes" id="UP001500013">
    <property type="component" value="Unassembled WGS sequence"/>
</dbReference>
<feature type="compositionally biased region" description="Low complexity" evidence="1">
    <location>
        <begin position="769"/>
        <end position="791"/>
    </location>
</feature>
<feature type="transmembrane region" description="Helical" evidence="2">
    <location>
        <begin position="410"/>
        <end position="434"/>
    </location>
</feature>
<gene>
    <name evidence="3" type="ORF">GCM10009817_09470</name>
</gene>
<evidence type="ECO:0000313" key="3">
    <source>
        <dbReference type="EMBL" id="GAA1971566.1"/>
    </source>
</evidence>
<reference evidence="4" key="1">
    <citation type="journal article" date="2019" name="Int. J. Syst. Evol. Microbiol.">
        <title>The Global Catalogue of Microorganisms (GCM) 10K type strain sequencing project: providing services to taxonomists for standard genome sequencing and annotation.</title>
        <authorList>
            <consortium name="The Broad Institute Genomics Platform"/>
            <consortium name="The Broad Institute Genome Sequencing Center for Infectious Disease"/>
            <person name="Wu L."/>
            <person name="Ma J."/>
        </authorList>
    </citation>
    <scope>NUCLEOTIDE SEQUENCE [LARGE SCALE GENOMIC DNA]</scope>
    <source>
        <strain evidence="4">JCM 15628</strain>
    </source>
</reference>
<comment type="caution">
    <text evidence="3">The sequence shown here is derived from an EMBL/GenBank/DDBJ whole genome shotgun (WGS) entry which is preliminary data.</text>
</comment>
<proteinExistence type="predicted"/>
<feature type="compositionally biased region" description="Pro residues" evidence="1">
    <location>
        <begin position="750"/>
        <end position="768"/>
    </location>
</feature>
<feature type="region of interest" description="Disordered" evidence="1">
    <location>
        <begin position="1"/>
        <end position="39"/>
    </location>
</feature>
<accession>A0ABP5D093</accession>
<feature type="transmembrane region" description="Helical" evidence="2">
    <location>
        <begin position="454"/>
        <end position="472"/>
    </location>
</feature>
<evidence type="ECO:0000256" key="2">
    <source>
        <dbReference type="SAM" id="Phobius"/>
    </source>
</evidence>
<keyword evidence="2" id="KW-0812">Transmembrane</keyword>
<evidence type="ECO:0000313" key="4">
    <source>
        <dbReference type="Proteomes" id="UP001500013"/>
    </source>
</evidence>
<sequence>MTLTSADGRATGPDRVADRSPLPSAGDRDDASAEAPVRTTGIELLGSLTGSGYRNPPSLVRRADGQTVQLTPLLYLVLEAIDGRRTYAEVAEEVSRAYGRRLGPQDVQQLTESRLRPLGLVRGADGSEPQVQKANPLLALRFRWVVSDPAVTRRVTAPFAALFAPIVVVVVLVAFTVISGWVLFTKGLASATHQAFDQPLLLILVFVITIFSAGFHEFGHASACRYGGATPGAMGTGLYLVWPAFYTDVTDSYRLGRAGRLRVDLGGLYFNALMTVAMFGIWFATRWDALLLILAAQLLQMVRQLAPMVRFDGYHVLADLTGVPDLSSRIGPTLRSLVPGRAPEPAATQLKRWAKGVVTAWVLVIVPLLLVTLVLMVVALPRVLGTAWSSVVKHADALAVDWSGGDVTGVAVRLLAILAVSVPVVGSLIVLARLVKTVLASLRRRTAGHPGRRAVAGLLVAAVAAGLAWTWWPDANRYRPIQPFEQGTVVQGLRSASFAGRTPALSDGQIIEGQRSVWASATAPPTKDHPVLALVLVPKSGAAGSTDAAPSWVFPFNRPGAPGAGDNQALAVNTTDGSTLYDVAFALVWADGSSVTNSNQAYAFASCRGCKTVAVAFQVVLITGDARVAIPQNISGAVNYSCVQCVTYALAQQLVLTVPGDPSPATRQRLDALWQQITTFASTINSLPLDQIRSKLLDYQNQIRSLVANDPATSTPSTTPSPSMTTTAPTPAPSGTPTTVAGPTGSASVPPSPSSTPQPTESTPPPTPTGSTSGTPGTTAPTSAVSATTTP</sequence>
<protein>
    <recommendedName>
        <fullName evidence="5">Peptide zinc metalloprotease protein</fullName>
    </recommendedName>
</protein>
<dbReference type="EMBL" id="BAAAPU010000003">
    <property type="protein sequence ID" value="GAA1971566.1"/>
    <property type="molecule type" value="Genomic_DNA"/>
</dbReference>
<feature type="transmembrane region" description="Helical" evidence="2">
    <location>
        <begin position="196"/>
        <end position="215"/>
    </location>
</feature>
<feature type="transmembrane region" description="Helical" evidence="2">
    <location>
        <begin position="263"/>
        <end position="283"/>
    </location>
</feature>
<dbReference type="RefSeq" id="WP_344058914.1">
    <property type="nucleotide sequence ID" value="NZ_BAAAPU010000003.1"/>
</dbReference>
<feature type="compositionally biased region" description="Low complexity" evidence="1">
    <location>
        <begin position="711"/>
        <end position="749"/>
    </location>
</feature>